<name>A0ABW6S046_9NOCA</name>
<feature type="compositionally biased region" description="Low complexity" evidence="1">
    <location>
        <begin position="467"/>
        <end position="477"/>
    </location>
</feature>
<dbReference type="RefSeq" id="WP_387403511.1">
    <property type="nucleotide sequence ID" value="NZ_JBIAQY010000003.1"/>
</dbReference>
<evidence type="ECO:0000256" key="1">
    <source>
        <dbReference type="SAM" id="MobiDB-lite"/>
    </source>
</evidence>
<proteinExistence type="predicted"/>
<feature type="transmembrane region" description="Helical" evidence="2">
    <location>
        <begin position="263"/>
        <end position="286"/>
    </location>
</feature>
<feature type="region of interest" description="Disordered" evidence="1">
    <location>
        <begin position="437"/>
        <end position="505"/>
    </location>
</feature>
<feature type="transmembrane region" description="Helical" evidence="2">
    <location>
        <begin position="681"/>
        <end position="703"/>
    </location>
</feature>
<protein>
    <submittedName>
        <fullName evidence="3">Uncharacterized protein</fullName>
    </submittedName>
</protein>
<feature type="transmembrane region" description="Helical" evidence="2">
    <location>
        <begin position="510"/>
        <end position="530"/>
    </location>
</feature>
<keyword evidence="2" id="KW-1133">Transmembrane helix</keyword>
<dbReference type="EMBL" id="JBIAQY010000003">
    <property type="protein sequence ID" value="MFF3568564.1"/>
    <property type="molecule type" value="Genomic_DNA"/>
</dbReference>
<sequence>MTGRGRGVRWDRIWPAGYSLVLALVVVGPLLGPGYLLLRDGVSTPRSYPTDSALGLGDAAPRAVPQDWLLATVSSVVDGGIVVKAILVAALWAAGWGAAALARRLLDVPVGPQLVAATIAVWNPYVAERLLQGHWSLLAGYAALPWTVLAAYGIRRHAQEKLTVAAQPDQNLRRDAADVHGEANNHDQVNDHDQAGRHIRAGARSRRNARIGAGTRGRVNVRGQGFRAWAVLGSCLAAAGLTPTGALLAGCVAFVVIGRRNLVGALGLWCVASAPWLVAVALSGTGAEPSDPAGITAFAARAEPGLGTIGSLAGLGGIWNAQAVPGSRTTLFALVGTVVLLLVVAGGIRRVAAPGDAATRYIRRALLILAAVVIALPALGATGWGLHVGQFLVTRIPGAGLFRDTQKYVALAMPAFALCAAAGCRAIAARVGSALREPNVPEHPSPVNPSDGTLERSTDITEHHSPAAHPDAASGGDTAPQGEAARDSEAAREDAAAEPARADDSSGTGLVAAVFIVLLIVVLPDLAWGVGGAMRAVRYPAGWQQVAERMDGPGDVAVLPGGMFREFPYSGRVPVLDPAPRMLPRDVLQTGELPVRGGTVTGEGSRARIVEKLLLSGATPDELAAHGVGWVLVEHTSPGPLGDSRATLDRSTAVYTDHDLSLYRVPNPRDMSAKSHGLHRSIATIAHLAWALLLLTGVAAAACGRWPIRRTGRAERPDR</sequence>
<feature type="compositionally biased region" description="Basic and acidic residues" evidence="1">
    <location>
        <begin position="484"/>
        <end position="504"/>
    </location>
</feature>
<comment type="caution">
    <text evidence="3">The sequence shown here is derived from an EMBL/GenBank/DDBJ whole genome shotgun (WGS) entry which is preliminary data.</text>
</comment>
<feature type="transmembrane region" description="Helical" evidence="2">
    <location>
        <begin position="68"/>
        <end position="93"/>
    </location>
</feature>
<keyword evidence="4" id="KW-1185">Reference proteome</keyword>
<feature type="transmembrane region" description="Helical" evidence="2">
    <location>
        <begin position="134"/>
        <end position="154"/>
    </location>
</feature>
<keyword evidence="2" id="KW-0812">Transmembrane</keyword>
<feature type="transmembrane region" description="Helical" evidence="2">
    <location>
        <begin position="365"/>
        <end position="388"/>
    </location>
</feature>
<feature type="transmembrane region" description="Helical" evidence="2">
    <location>
        <begin position="228"/>
        <end position="257"/>
    </location>
</feature>
<reference evidence="3 4" key="1">
    <citation type="submission" date="2024-10" db="EMBL/GenBank/DDBJ databases">
        <title>The Natural Products Discovery Center: Release of the First 8490 Sequenced Strains for Exploring Actinobacteria Biosynthetic Diversity.</title>
        <authorList>
            <person name="Kalkreuter E."/>
            <person name="Kautsar S.A."/>
            <person name="Yang D."/>
            <person name="Bader C.D."/>
            <person name="Teijaro C.N."/>
            <person name="Fluegel L."/>
            <person name="Davis C.M."/>
            <person name="Simpson J.R."/>
            <person name="Lauterbach L."/>
            <person name="Steele A.D."/>
            <person name="Gui C."/>
            <person name="Meng S."/>
            <person name="Li G."/>
            <person name="Viehrig K."/>
            <person name="Ye F."/>
            <person name="Su P."/>
            <person name="Kiefer A.F."/>
            <person name="Nichols A."/>
            <person name="Cepeda A.J."/>
            <person name="Yan W."/>
            <person name="Fan B."/>
            <person name="Jiang Y."/>
            <person name="Adhikari A."/>
            <person name="Zheng C.-J."/>
            <person name="Schuster L."/>
            <person name="Cowan T.M."/>
            <person name="Smanski M.J."/>
            <person name="Chevrette M.G."/>
            <person name="De Carvalho L.P.S."/>
            <person name="Shen B."/>
        </authorList>
    </citation>
    <scope>NUCLEOTIDE SEQUENCE [LARGE SCALE GENOMIC DNA]</scope>
    <source>
        <strain evidence="3 4">NPDC002593</strain>
    </source>
</reference>
<evidence type="ECO:0000313" key="4">
    <source>
        <dbReference type="Proteomes" id="UP001601992"/>
    </source>
</evidence>
<gene>
    <name evidence="3" type="ORF">ACFYXQ_12395</name>
</gene>
<dbReference type="Proteomes" id="UP001601992">
    <property type="component" value="Unassembled WGS sequence"/>
</dbReference>
<evidence type="ECO:0000256" key="2">
    <source>
        <dbReference type="SAM" id="Phobius"/>
    </source>
</evidence>
<accession>A0ABW6S046</accession>
<feature type="transmembrane region" description="Helical" evidence="2">
    <location>
        <begin position="331"/>
        <end position="353"/>
    </location>
</feature>
<evidence type="ECO:0000313" key="3">
    <source>
        <dbReference type="EMBL" id="MFF3568564.1"/>
    </source>
</evidence>
<feature type="compositionally biased region" description="Basic and acidic residues" evidence="1">
    <location>
        <begin position="453"/>
        <end position="465"/>
    </location>
</feature>
<feature type="transmembrane region" description="Helical" evidence="2">
    <location>
        <begin position="408"/>
        <end position="428"/>
    </location>
</feature>
<keyword evidence="2" id="KW-0472">Membrane</keyword>
<organism evidence="3 4">
    <name type="scientific">Nocardia jiangxiensis</name>
    <dbReference type="NCBI Taxonomy" id="282685"/>
    <lineage>
        <taxon>Bacteria</taxon>
        <taxon>Bacillati</taxon>
        <taxon>Actinomycetota</taxon>
        <taxon>Actinomycetes</taxon>
        <taxon>Mycobacteriales</taxon>
        <taxon>Nocardiaceae</taxon>
        <taxon>Nocardia</taxon>
    </lineage>
</organism>
<feature type="transmembrane region" description="Helical" evidence="2">
    <location>
        <begin position="20"/>
        <end position="38"/>
    </location>
</feature>